<dbReference type="Proteomes" id="UP001267710">
    <property type="component" value="Unassembled WGS sequence"/>
</dbReference>
<dbReference type="RefSeq" id="WP_309826820.1">
    <property type="nucleotide sequence ID" value="NZ_JAVIZX010000001.1"/>
</dbReference>
<protein>
    <submittedName>
        <fullName evidence="3">Glycosyltransferase involved in cell wall biosynthesis</fullName>
    </submittedName>
</protein>
<reference evidence="3 4" key="1">
    <citation type="submission" date="2023-08" db="EMBL/GenBank/DDBJ databases">
        <title>Functional and genomic diversity of the sorghum phyllosphere microbiome.</title>
        <authorList>
            <person name="Shade A."/>
        </authorList>
    </citation>
    <scope>NUCLEOTIDE SEQUENCE [LARGE SCALE GENOMIC DNA]</scope>
    <source>
        <strain evidence="3 4">SORGH_AS_0335</strain>
    </source>
</reference>
<evidence type="ECO:0000313" key="4">
    <source>
        <dbReference type="Proteomes" id="UP001267710"/>
    </source>
</evidence>
<gene>
    <name evidence="3" type="ORF">QE399_001049</name>
</gene>
<dbReference type="Gene3D" id="3.40.50.2000">
    <property type="entry name" value="Glycogen Phosphorylase B"/>
    <property type="match status" value="2"/>
</dbReference>
<evidence type="ECO:0000313" key="3">
    <source>
        <dbReference type="EMBL" id="MDR6213360.1"/>
    </source>
</evidence>
<sequence length="381" mass="41607">MSFAPPSGVLARRPRVLHFVTGGFSGATQVAVDLVRAHAESGALEPLLVLRRKRTTTPERLAAVRAQGLPVQVVPGWSHAATVWALAALCRAYRPDVLVAHGFSEHLWGRYAGLLAGVPYLVHVEHNSRERYTAWRLRQALWLSQRTAAIVGCSEGVRRSLLARGFPSDRTEAISNGIRPEPFAEAGQRPLSTREPAIVMSARFARQKDHATLLRAVALLRDRGMAPAVRLAGGGKAGVKRKLEHLRDSLGLQQQVEFLGHCADMPGLLMRHAVFVLSTHYEGMPLALIEAMAAGCAVVGTDVVGVQDVIDHGRNGLRVAHEDPAALADALHQLLTQPQEAQRMALQARQDALEHYTLQVMTQRYESLLQRVIAQPPRGHA</sequence>
<dbReference type="InterPro" id="IPR001296">
    <property type="entry name" value="Glyco_trans_1"/>
</dbReference>
<name>A0ABU1I803_9BURK</name>
<keyword evidence="4" id="KW-1185">Reference proteome</keyword>
<dbReference type="PANTHER" id="PTHR12526">
    <property type="entry name" value="GLYCOSYLTRANSFERASE"/>
    <property type="match status" value="1"/>
</dbReference>
<organism evidence="3 4">
    <name type="scientific">Paracidovorax wautersii</name>
    <dbReference type="NCBI Taxonomy" id="1177982"/>
    <lineage>
        <taxon>Bacteria</taxon>
        <taxon>Pseudomonadati</taxon>
        <taxon>Pseudomonadota</taxon>
        <taxon>Betaproteobacteria</taxon>
        <taxon>Burkholderiales</taxon>
        <taxon>Comamonadaceae</taxon>
        <taxon>Paracidovorax</taxon>
    </lineage>
</organism>
<feature type="domain" description="Glycosyltransferase subfamily 4-like N-terminal" evidence="2">
    <location>
        <begin position="25"/>
        <end position="181"/>
    </location>
</feature>
<dbReference type="Pfam" id="PF13439">
    <property type="entry name" value="Glyco_transf_4"/>
    <property type="match status" value="1"/>
</dbReference>
<dbReference type="PANTHER" id="PTHR12526:SF630">
    <property type="entry name" value="GLYCOSYLTRANSFERASE"/>
    <property type="match status" value="1"/>
</dbReference>
<dbReference type="EMBL" id="JAVIZX010000001">
    <property type="protein sequence ID" value="MDR6213360.1"/>
    <property type="molecule type" value="Genomic_DNA"/>
</dbReference>
<comment type="caution">
    <text evidence="3">The sequence shown here is derived from an EMBL/GenBank/DDBJ whole genome shotgun (WGS) entry which is preliminary data.</text>
</comment>
<feature type="domain" description="Glycosyl transferase family 1" evidence="1">
    <location>
        <begin position="190"/>
        <end position="350"/>
    </location>
</feature>
<accession>A0ABU1I803</accession>
<dbReference type="InterPro" id="IPR028098">
    <property type="entry name" value="Glyco_trans_4-like_N"/>
</dbReference>
<evidence type="ECO:0000259" key="1">
    <source>
        <dbReference type="Pfam" id="PF00534"/>
    </source>
</evidence>
<proteinExistence type="predicted"/>
<dbReference type="Pfam" id="PF00534">
    <property type="entry name" value="Glycos_transf_1"/>
    <property type="match status" value="1"/>
</dbReference>
<evidence type="ECO:0000259" key="2">
    <source>
        <dbReference type="Pfam" id="PF13439"/>
    </source>
</evidence>
<dbReference type="SUPFAM" id="SSF53756">
    <property type="entry name" value="UDP-Glycosyltransferase/glycogen phosphorylase"/>
    <property type="match status" value="1"/>
</dbReference>